<keyword evidence="3" id="KW-0378">Hydrolase</keyword>
<dbReference type="PANTHER" id="PTHR11069">
    <property type="entry name" value="GLUCOSYLCERAMIDASE"/>
    <property type="match status" value="1"/>
</dbReference>
<evidence type="ECO:0000259" key="4">
    <source>
        <dbReference type="Pfam" id="PF02055"/>
    </source>
</evidence>
<evidence type="ECO:0000256" key="2">
    <source>
        <dbReference type="ARBA" id="ARBA00022729"/>
    </source>
</evidence>
<evidence type="ECO:0000313" key="6">
    <source>
        <dbReference type="EMBL" id="CAJ1380773.1"/>
    </source>
</evidence>
<comment type="similarity">
    <text evidence="1">Belongs to the glycosyl hydrolase 30 family.</text>
</comment>
<gene>
    <name evidence="6" type="ORF">EVOR1521_LOCUS8628</name>
</gene>
<dbReference type="GO" id="GO:0004348">
    <property type="term" value="F:glucosylceramidase activity"/>
    <property type="evidence" value="ECO:0007669"/>
    <property type="project" value="InterPro"/>
</dbReference>
<dbReference type="InterPro" id="IPR017853">
    <property type="entry name" value="GH"/>
</dbReference>
<evidence type="ECO:0000256" key="1">
    <source>
        <dbReference type="ARBA" id="ARBA00005382"/>
    </source>
</evidence>
<dbReference type="Pfam" id="PF02055">
    <property type="entry name" value="Glyco_hydro_30"/>
    <property type="match status" value="1"/>
</dbReference>
<dbReference type="InterPro" id="IPR033452">
    <property type="entry name" value="GH30_C"/>
</dbReference>
<dbReference type="GO" id="GO:0006680">
    <property type="term" value="P:glucosylceramide catabolic process"/>
    <property type="evidence" value="ECO:0007669"/>
    <property type="project" value="TreeGrafter"/>
</dbReference>
<organism evidence="6 7">
    <name type="scientific">Effrenium voratum</name>
    <dbReference type="NCBI Taxonomy" id="2562239"/>
    <lineage>
        <taxon>Eukaryota</taxon>
        <taxon>Sar</taxon>
        <taxon>Alveolata</taxon>
        <taxon>Dinophyceae</taxon>
        <taxon>Suessiales</taxon>
        <taxon>Symbiodiniaceae</taxon>
        <taxon>Effrenium</taxon>
    </lineage>
</organism>
<feature type="domain" description="Glycosyl hydrolase family 30 beta sandwich" evidence="5">
    <location>
        <begin position="355"/>
        <end position="415"/>
    </location>
</feature>
<dbReference type="InterPro" id="IPR033453">
    <property type="entry name" value="Glyco_hydro_30_TIM-barrel"/>
</dbReference>
<accession>A0AA36I4A6</accession>
<dbReference type="SUPFAM" id="SSF51445">
    <property type="entry name" value="(Trans)glycosidases"/>
    <property type="match status" value="1"/>
</dbReference>
<dbReference type="InterPro" id="IPR001139">
    <property type="entry name" value="Glyco_hydro_30"/>
</dbReference>
<dbReference type="PANTHER" id="PTHR11069:SF23">
    <property type="entry name" value="LYSOSOMAL ACID GLUCOSYLCERAMIDASE"/>
    <property type="match status" value="1"/>
</dbReference>
<dbReference type="GO" id="GO:0016020">
    <property type="term" value="C:membrane"/>
    <property type="evidence" value="ECO:0007669"/>
    <property type="project" value="GOC"/>
</dbReference>
<name>A0AA36I4A6_9DINO</name>
<dbReference type="Pfam" id="PF17189">
    <property type="entry name" value="Glyco_hydro_30C"/>
    <property type="match status" value="1"/>
</dbReference>
<dbReference type="EMBL" id="CAUJNA010000746">
    <property type="protein sequence ID" value="CAJ1380773.1"/>
    <property type="molecule type" value="Genomic_DNA"/>
</dbReference>
<evidence type="ECO:0000256" key="3">
    <source>
        <dbReference type="ARBA" id="ARBA00022801"/>
    </source>
</evidence>
<sequence>MDPEVEFQEFMGFGTSFTESSASTFKKMGSAGQERIIDAYFDKQTGLGFNLGRLHMNSCDFSDGNWSCCDKEGDLAEFCVDRYEDAILPLVRRGAKAAKSALTLFASPWSPPAWMKDNSSMCAGGKLKADCREAWAKFYVRFAEELKAKGVALWGFSVQNEPDGQTPWENCLYSPAEERDFIRDHLGPALANCGQDLKLIAWDHNRDDLFQRAHTIYADPEAAKYVWGMGWHWYGDPRYEWWADAAGQVCFENVRKVHELRPEKHLMVTETCQEGGAHLGDWSLAERYAEGIIKDFNNWCEAWVDWNMLLTHEGGPNHVGNLCSAPVLADLQKDKVIFQPSYYAFGHFSRHIKPGARRILSASNRDCIEATAFANPDGILVAVVLNQSRHHKDVCIQLAGRVCRCPVLPHSITTLSFKLSASEESEVGVS</sequence>
<evidence type="ECO:0000313" key="7">
    <source>
        <dbReference type="Proteomes" id="UP001178507"/>
    </source>
</evidence>
<keyword evidence="2" id="KW-0732">Signal</keyword>
<feature type="domain" description="Glycosyl hydrolase family 30 TIM-barrel" evidence="4">
    <location>
        <begin position="12"/>
        <end position="352"/>
    </location>
</feature>
<dbReference type="InterPro" id="IPR013780">
    <property type="entry name" value="Glyco_hydro_b"/>
</dbReference>
<dbReference type="Proteomes" id="UP001178507">
    <property type="component" value="Unassembled WGS sequence"/>
</dbReference>
<dbReference type="Gene3D" id="2.60.40.1180">
    <property type="entry name" value="Golgi alpha-mannosidase II"/>
    <property type="match status" value="1"/>
</dbReference>
<dbReference type="AlphaFoldDB" id="A0AA36I4A6"/>
<evidence type="ECO:0008006" key="8">
    <source>
        <dbReference type="Google" id="ProtNLM"/>
    </source>
</evidence>
<proteinExistence type="inferred from homology"/>
<reference evidence="6" key="1">
    <citation type="submission" date="2023-08" db="EMBL/GenBank/DDBJ databases">
        <authorList>
            <person name="Chen Y."/>
            <person name="Shah S."/>
            <person name="Dougan E. K."/>
            <person name="Thang M."/>
            <person name="Chan C."/>
        </authorList>
    </citation>
    <scope>NUCLEOTIDE SEQUENCE</scope>
</reference>
<protein>
    <recommendedName>
        <fullName evidence="8">Glucosylceramidase</fullName>
    </recommendedName>
</protein>
<comment type="caution">
    <text evidence="6">The sequence shown here is derived from an EMBL/GenBank/DDBJ whole genome shotgun (WGS) entry which is preliminary data.</text>
</comment>
<keyword evidence="7" id="KW-1185">Reference proteome</keyword>
<evidence type="ECO:0000259" key="5">
    <source>
        <dbReference type="Pfam" id="PF17189"/>
    </source>
</evidence>
<dbReference type="Gene3D" id="3.20.20.80">
    <property type="entry name" value="Glycosidases"/>
    <property type="match status" value="1"/>
</dbReference>